<feature type="transmembrane region" description="Helical" evidence="6">
    <location>
        <begin position="276"/>
        <end position="294"/>
    </location>
</feature>
<dbReference type="PANTHER" id="PTHR43385:SF1">
    <property type="entry name" value="RIBOFLAVIN TRANSPORTER RIBJ"/>
    <property type="match status" value="1"/>
</dbReference>
<feature type="transmembrane region" description="Helical" evidence="6">
    <location>
        <begin position="72"/>
        <end position="90"/>
    </location>
</feature>
<feature type="transmembrane region" description="Helical" evidence="6">
    <location>
        <begin position="213"/>
        <end position="231"/>
    </location>
</feature>
<feature type="transmembrane region" description="Helical" evidence="6">
    <location>
        <begin position="237"/>
        <end position="255"/>
    </location>
</feature>
<dbReference type="RefSeq" id="WP_136961144.1">
    <property type="nucleotide sequence ID" value="NZ_CP039690.1"/>
</dbReference>
<feature type="transmembrane region" description="Helical" evidence="6">
    <location>
        <begin position="306"/>
        <end position="327"/>
    </location>
</feature>
<evidence type="ECO:0000256" key="4">
    <source>
        <dbReference type="ARBA" id="ARBA00022989"/>
    </source>
</evidence>
<dbReference type="Pfam" id="PF07690">
    <property type="entry name" value="MFS_1"/>
    <property type="match status" value="1"/>
</dbReference>
<dbReference type="KEGG" id="pstg:E8M01_16665"/>
<feature type="transmembrane region" description="Helical" evidence="6">
    <location>
        <begin position="7"/>
        <end position="27"/>
    </location>
</feature>
<organism evidence="7 8">
    <name type="scientific">Phreatobacter stygius</name>
    <dbReference type="NCBI Taxonomy" id="1940610"/>
    <lineage>
        <taxon>Bacteria</taxon>
        <taxon>Pseudomonadati</taxon>
        <taxon>Pseudomonadota</taxon>
        <taxon>Alphaproteobacteria</taxon>
        <taxon>Hyphomicrobiales</taxon>
        <taxon>Phreatobacteraceae</taxon>
        <taxon>Phreatobacter</taxon>
    </lineage>
</organism>
<keyword evidence="4 6" id="KW-1133">Transmembrane helix</keyword>
<keyword evidence="3 6" id="KW-0812">Transmembrane</keyword>
<accession>A0A4D7B5K7</accession>
<comment type="subcellular location">
    <subcellularLocation>
        <location evidence="1">Membrane</location>
        <topology evidence="1">Multi-pass membrane protein</topology>
    </subcellularLocation>
</comment>
<feature type="transmembrane region" description="Helical" evidence="6">
    <location>
        <begin position="134"/>
        <end position="151"/>
    </location>
</feature>
<reference evidence="7 8" key="1">
    <citation type="submission" date="2019-04" db="EMBL/GenBank/DDBJ databases">
        <title>Phreatobacter aquaticus sp. nov.</title>
        <authorList>
            <person name="Choi A."/>
        </authorList>
    </citation>
    <scope>NUCLEOTIDE SEQUENCE [LARGE SCALE GENOMIC DNA]</scope>
    <source>
        <strain evidence="7 8">KCTC 52518</strain>
    </source>
</reference>
<feature type="transmembrane region" description="Helical" evidence="6">
    <location>
        <begin position="369"/>
        <end position="391"/>
    </location>
</feature>
<evidence type="ECO:0000256" key="6">
    <source>
        <dbReference type="SAM" id="Phobius"/>
    </source>
</evidence>
<proteinExistence type="predicted"/>
<dbReference type="SUPFAM" id="SSF103473">
    <property type="entry name" value="MFS general substrate transporter"/>
    <property type="match status" value="1"/>
</dbReference>
<dbReference type="AlphaFoldDB" id="A0A4D7B5K7"/>
<keyword evidence="2" id="KW-0813">Transport</keyword>
<dbReference type="Gene3D" id="1.20.1250.20">
    <property type="entry name" value="MFS general substrate transporter like domains"/>
    <property type="match status" value="1"/>
</dbReference>
<evidence type="ECO:0000256" key="2">
    <source>
        <dbReference type="ARBA" id="ARBA00022448"/>
    </source>
</evidence>
<dbReference type="PANTHER" id="PTHR43385">
    <property type="entry name" value="RIBOFLAVIN TRANSPORTER RIBJ"/>
    <property type="match status" value="1"/>
</dbReference>
<dbReference type="InterPro" id="IPR011701">
    <property type="entry name" value="MFS"/>
</dbReference>
<feature type="transmembrane region" description="Helical" evidence="6">
    <location>
        <begin position="163"/>
        <end position="183"/>
    </location>
</feature>
<name>A0A4D7B5K7_9HYPH</name>
<feature type="transmembrane region" description="Helical" evidence="6">
    <location>
        <begin position="96"/>
        <end position="114"/>
    </location>
</feature>
<dbReference type="InterPro" id="IPR036259">
    <property type="entry name" value="MFS_trans_sf"/>
</dbReference>
<dbReference type="Proteomes" id="UP000298781">
    <property type="component" value="Chromosome"/>
</dbReference>
<gene>
    <name evidence="7" type="ORF">E8M01_16665</name>
</gene>
<evidence type="ECO:0000256" key="3">
    <source>
        <dbReference type="ARBA" id="ARBA00022692"/>
    </source>
</evidence>
<evidence type="ECO:0000256" key="5">
    <source>
        <dbReference type="ARBA" id="ARBA00023136"/>
    </source>
</evidence>
<keyword evidence="5 6" id="KW-0472">Membrane</keyword>
<evidence type="ECO:0000313" key="8">
    <source>
        <dbReference type="Proteomes" id="UP000298781"/>
    </source>
</evidence>
<evidence type="ECO:0000313" key="7">
    <source>
        <dbReference type="EMBL" id="QCI65698.1"/>
    </source>
</evidence>
<dbReference type="GO" id="GO:0016020">
    <property type="term" value="C:membrane"/>
    <property type="evidence" value="ECO:0007669"/>
    <property type="project" value="UniProtKB-SubCell"/>
</dbReference>
<dbReference type="GO" id="GO:0022857">
    <property type="term" value="F:transmembrane transporter activity"/>
    <property type="evidence" value="ECO:0007669"/>
    <property type="project" value="InterPro"/>
</dbReference>
<keyword evidence="8" id="KW-1185">Reference proteome</keyword>
<dbReference type="InterPro" id="IPR052983">
    <property type="entry name" value="MFS_Riboflavin_Transporter"/>
</dbReference>
<evidence type="ECO:0000256" key="1">
    <source>
        <dbReference type="ARBA" id="ARBA00004141"/>
    </source>
</evidence>
<sequence length="400" mass="41617">MPISSAFIIVALGITQIISWGTIVYAISVLSKPMAAELGWSQTFIFLGFSISLLVGGLVAKPAARFLEKRGGRVTMTMGSVVAALGLALLSQVTEATVYAAAWIVLGLASRLTLYDAAFATLVEIHGTAARRPISVLALFGGLASTVYWPICHYVNEAYGWRVAWIVCALSVLVLCTPLHLALPKKSATSNPRNGLNGNGVDPEPLVPASRRASAILLLAIALACNSFVTVALNAHFIPAVVMLGASAATAVWIASIRGVFQTLGRLAEMIFGQNLNPFAFAMLSTGILVLAFAPLAGGGASTPALLAFSILFGISIGLVTIVRGAVPLVLFGKHGYASVLATIATPGLVVTAVAPTAYAFVLDTIGPGWGFVILFVIALASFAATSALAWRFRARPNLP</sequence>
<feature type="transmembrane region" description="Helical" evidence="6">
    <location>
        <begin position="39"/>
        <end position="60"/>
    </location>
</feature>
<dbReference type="EMBL" id="CP039690">
    <property type="protein sequence ID" value="QCI65698.1"/>
    <property type="molecule type" value="Genomic_DNA"/>
</dbReference>
<protein>
    <submittedName>
        <fullName evidence="7">MFS transporter</fullName>
    </submittedName>
</protein>
<dbReference type="OrthoDB" id="7200137at2"/>
<feature type="transmembrane region" description="Helical" evidence="6">
    <location>
        <begin position="339"/>
        <end position="363"/>
    </location>
</feature>